<reference evidence="2 3" key="1">
    <citation type="submission" date="2020-08" db="EMBL/GenBank/DDBJ databases">
        <title>Genome public.</title>
        <authorList>
            <person name="Liu C."/>
            <person name="Sun Q."/>
        </authorList>
    </citation>
    <scope>NUCLEOTIDE SEQUENCE [LARGE SCALE GENOMIC DNA]</scope>
    <source>
        <strain evidence="2 3">NSJ-46</strain>
    </source>
</reference>
<protein>
    <recommendedName>
        <fullName evidence="1">DUF4376 domain-containing protein</fullName>
    </recommendedName>
</protein>
<evidence type="ECO:0000313" key="3">
    <source>
        <dbReference type="Proteomes" id="UP000657421"/>
    </source>
</evidence>
<dbReference type="Pfam" id="PF14301">
    <property type="entry name" value="DUF4376"/>
    <property type="match status" value="1"/>
</dbReference>
<keyword evidence="3" id="KW-1185">Reference proteome</keyword>
<comment type="caution">
    <text evidence="2">The sequence shown here is derived from an EMBL/GenBank/DDBJ whole genome shotgun (WGS) entry which is preliminary data.</text>
</comment>
<dbReference type="EMBL" id="JACRSZ010000011">
    <property type="protein sequence ID" value="MBC8573653.1"/>
    <property type="molecule type" value="Genomic_DNA"/>
</dbReference>
<name>A0ABR7NB76_9FIRM</name>
<dbReference type="RefSeq" id="WP_249308941.1">
    <property type="nucleotide sequence ID" value="NZ_JACRSZ010000011.1"/>
</dbReference>
<dbReference type="InterPro" id="IPR025484">
    <property type="entry name" value="DUF4376"/>
</dbReference>
<dbReference type="Proteomes" id="UP000657421">
    <property type="component" value="Unassembled WGS sequence"/>
</dbReference>
<feature type="domain" description="DUF4376" evidence="1">
    <location>
        <begin position="78"/>
        <end position="181"/>
    </location>
</feature>
<gene>
    <name evidence="2" type="ORF">H8716_11255</name>
</gene>
<proteinExistence type="predicted"/>
<accession>A0ABR7NB76</accession>
<evidence type="ECO:0000259" key="1">
    <source>
        <dbReference type="Pfam" id="PF14301"/>
    </source>
</evidence>
<sequence length="212" mass="23844">MYKAKPNGVADVWLRNNQHEIVQEIEDGPTGYEADEIFCRVDVAVISEKEIAADFGFWFSMLEQIPDLDANELGIEARRAAKLSEVSAACEEKIVSGIDVKIGEETQHFSLTIHDQLNLFGKQAQLNAGAEKCEYHNDGNPCKFYTAEEMGLVVKAAMEHVSVQTTYCNSMYDWVKSCTKASEIEAIQYGDEIPVEYQSEVLKEYLKEAEVK</sequence>
<evidence type="ECO:0000313" key="2">
    <source>
        <dbReference type="EMBL" id="MBC8573653.1"/>
    </source>
</evidence>
<organism evidence="2 3">
    <name type="scientific">Jingyaoa shaoxingensis</name>
    <dbReference type="NCBI Taxonomy" id="2763671"/>
    <lineage>
        <taxon>Bacteria</taxon>
        <taxon>Bacillati</taxon>
        <taxon>Bacillota</taxon>
        <taxon>Clostridia</taxon>
        <taxon>Lachnospirales</taxon>
        <taxon>Lachnospiraceae</taxon>
        <taxon>Jingyaoa</taxon>
    </lineage>
</organism>